<dbReference type="RefSeq" id="WP_066717570.1">
    <property type="nucleotide sequence ID" value="NZ_JBHSLU010000045.1"/>
</dbReference>
<feature type="transmembrane region" description="Helical" evidence="1">
    <location>
        <begin position="38"/>
        <end position="58"/>
    </location>
</feature>
<accession>A0ABW0P1C2</accession>
<keyword evidence="1" id="KW-0472">Membrane</keyword>
<evidence type="ECO:0000313" key="2">
    <source>
        <dbReference type="EMBL" id="MFC5506521.1"/>
    </source>
</evidence>
<gene>
    <name evidence="2" type="ORF">ACFPN9_14780</name>
</gene>
<dbReference type="Proteomes" id="UP001596060">
    <property type="component" value="Unassembled WGS sequence"/>
</dbReference>
<proteinExistence type="predicted"/>
<sequence length="121" mass="13198">MDPARVRELALLSVSRGCGFVGLAIICFMIGLAGYPQVAMQTGAVLMMGTAAFLVLKADIAPRKPYKRTEVWVLLPPTERPRAEFAQQLIGGTLQEVYRRFARYFGIGGTLCFLGSFVLPG</sequence>
<evidence type="ECO:0000313" key="3">
    <source>
        <dbReference type="Proteomes" id="UP001596060"/>
    </source>
</evidence>
<name>A0ABW0P1C2_9HYPH</name>
<dbReference type="EMBL" id="JBHSLU010000045">
    <property type="protein sequence ID" value="MFC5506521.1"/>
    <property type="molecule type" value="Genomic_DNA"/>
</dbReference>
<feature type="transmembrane region" description="Helical" evidence="1">
    <location>
        <begin position="101"/>
        <end position="119"/>
    </location>
</feature>
<comment type="caution">
    <text evidence="2">The sequence shown here is derived from an EMBL/GenBank/DDBJ whole genome shotgun (WGS) entry which is preliminary data.</text>
</comment>
<keyword evidence="3" id="KW-1185">Reference proteome</keyword>
<reference evidence="3" key="1">
    <citation type="journal article" date="2019" name="Int. J. Syst. Evol. Microbiol.">
        <title>The Global Catalogue of Microorganisms (GCM) 10K type strain sequencing project: providing services to taxonomists for standard genome sequencing and annotation.</title>
        <authorList>
            <consortium name="The Broad Institute Genomics Platform"/>
            <consortium name="The Broad Institute Genome Sequencing Center for Infectious Disease"/>
            <person name="Wu L."/>
            <person name="Ma J."/>
        </authorList>
    </citation>
    <scope>NUCLEOTIDE SEQUENCE [LARGE SCALE GENOMIC DNA]</scope>
    <source>
        <strain evidence="3">CCUG 43117</strain>
    </source>
</reference>
<keyword evidence="1" id="KW-1133">Transmembrane helix</keyword>
<protein>
    <submittedName>
        <fullName evidence="2">Uncharacterized protein</fullName>
    </submittedName>
</protein>
<feature type="transmembrane region" description="Helical" evidence="1">
    <location>
        <begin position="9"/>
        <end position="32"/>
    </location>
</feature>
<organism evidence="2 3">
    <name type="scientific">Bosea massiliensis</name>
    <dbReference type="NCBI Taxonomy" id="151419"/>
    <lineage>
        <taxon>Bacteria</taxon>
        <taxon>Pseudomonadati</taxon>
        <taxon>Pseudomonadota</taxon>
        <taxon>Alphaproteobacteria</taxon>
        <taxon>Hyphomicrobiales</taxon>
        <taxon>Boseaceae</taxon>
        <taxon>Bosea</taxon>
    </lineage>
</organism>
<keyword evidence="1" id="KW-0812">Transmembrane</keyword>
<evidence type="ECO:0000256" key="1">
    <source>
        <dbReference type="SAM" id="Phobius"/>
    </source>
</evidence>